<feature type="region of interest" description="Disordered" evidence="1">
    <location>
        <begin position="1"/>
        <end position="34"/>
    </location>
</feature>
<reference evidence="3" key="1">
    <citation type="submission" date="2016-11" db="UniProtKB">
        <authorList>
            <consortium name="WormBaseParasite"/>
        </authorList>
    </citation>
    <scope>IDENTIFICATION</scope>
</reference>
<dbReference type="WBParaSite" id="maker-uti_cns_0003922-snap-gene-0.2-mRNA-1">
    <property type="protein sequence ID" value="maker-uti_cns_0003922-snap-gene-0.2-mRNA-1"/>
    <property type="gene ID" value="maker-uti_cns_0003922-snap-gene-0.2"/>
</dbReference>
<dbReference type="Proteomes" id="UP000095280">
    <property type="component" value="Unplaced"/>
</dbReference>
<protein>
    <submittedName>
        <fullName evidence="3">Cytochrome cd1 nitrite reductase</fullName>
    </submittedName>
</protein>
<name>A0A1I8H1P2_9PLAT</name>
<evidence type="ECO:0000256" key="1">
    <source>
        <dbReference type="SAM" id="MobiDB-lite"/>
    </source>
</evidence>
<proteinExistence type="predicted"/>
<keyword evidence="2" id="KW-1185">Reference proteome</keyword>
<dbReference type="AlphaFoldDB" id="A0A1I8H1P2"/>
<evidence type="ECO:0000313" key="2">
    <source>
        <dbReference type="Proteomes" id="UP000095280"/>
    </source>
</evidence>
<feature type="compositionally biased region" description="Basic and acidic residues" evidence="1">
    <location>
        <begin position="1"/>
        <end position="20"/>
    </location>
</feature>
<sequence length="110" mass="12869">GGRLEKAKWGGEIPRPDPRSARLPVPAGHTRRTSPVHHHLLRALLHLRQERRGRRRQLRSVRPGLPVRFTLRWRHRPRQDPREAGHQRQLHWRLLRAPLLPAVRAGAGRP</sequence>
<accession>A0A1I8H1P2</accession>
<organism evidence="2 3">
    <name type="scientific">Macrostomum lignano</name>
    <dbReference type="NCBI Taxonomy" id="282301"/>
    <lineage>
        <taxon>Eukaryota</taxon>
        <taxon>Metazoa</taxon>
        <taxon>Spiralia</taxon>
        <taxon>Lophotrochozoa</taxon>
        <taxon>Platyhelminthes</taxon>
        <taxon>Rhabditophora</taxon>
        <taxon>Macrostomorpha</taxon>
        <taxon>Macrostomida</taxon>
        <taxon>Macrostomidae</taxon>
        <taxon>Macrostomum</taxon>
    </lineage>
</organism>
<evidence type="ECO:0000313" key="3">
    <source>
        <dbReference type="WBParaSite" id="maker-uti_cns_0003922-snap-gene-0.2-mRNA-1"/>
    </source>
</evidence>